<dbReference type="GO" id="GO:0004672">
    <property type="term" value="F:protein kinase activity"/>
    <property type="evidence" value="ECO:0007669"/>
    <property type="project" value="InterPro"/>
</dbReference>
<protein>
    <recommendedName>
        <fullName evidence="1">Protein kinase domain-containing protein</fullName>
    </recommendedName>
</protein>
<comment type="caution">
    <text evidence="2">The sequence shown here is derived from an EMBL/GenBank/DDBJ whole genome shotgun (WGS) entry which is preliminary data.</text>
</comment>
<reference evidence="3" key="1">
    <citation type="journal article" date="2016" name="Nature">
        <title>The genome of the seagrass Zostera marina reveals angiosperm adaptation to the sea.</title>
        <authorList>
            <person name="Olsen J.L."/>
            <person name="Rouze P."/>
            <person name="Verhelst B."/>
            <person name="Lin Y.-C."/>
            <person name="Bayer T."/>
            <person name="Collen J."/>
            <person name="Dattolo E."/>
            <person name="De Paoli E."/>
            <person name="Dittami S."/>
            <person name="Maumus F."/>
            <person name="Michel G."/>
            <person name="Kersting A."/>
            <person name="Lauritano C."/>
            <person name="Lohaus R."/>
            <person name="Toepel M."/>
            <person name="Tonon T."/>
            <person name="Vanneste K."/>
            <person name="Amirebrahimi M."/>
            <person name="Brakel J."/>
            <person name="Bostroem C."/>
            <person name="Chovatia M."/>
            <person name="Grimwood J."/>
            <person name="Jenkins J.W."/>
            <person name="Jueterbock A."/>
            <person name="Mraz A."/>
            <person name="Stam W.T."/>
            <person name="Tice H."/>
            <person name="Bornberg-Bauer E."/>
            <person name="Green P.J."/>
            <person name="Pearson G.A."/>
            <person name="Procaccini G."/>
            <person name="Duarte C.M."/>
            <person name="Schmutz J."/>
            <person name="Reusch T.B.H."/>
            <person name="Van de Peer Y."/>
        </authorList>
    </citation>
    <scope>NUCLEOTIDE SEQUENCE [LARGE SCALE GENOMIC DNA]</scope>
    <source>
        <strain evidence="3">cv. Finnish</strain>
    </source>
</reference>
<dbReference type="PANTHER" id="PTHR48008:SF6">
    <property type="entry name" value="LEUCINE-RICH REPEAT RECEPTOR-LIKE PROTEIN KINASE IMK3-RELATED"/>
    <property type="match status" value="1"/>
</dbReference>
<dbReference type="EMBL" id="LFYR01001770">
    <property type="protein sequence ID" value="KMZ59574.1"/>
    <property type="molecule type" value="Genomic_DNA"/>
</dbReference>
<dbReference type="InterPro" id="IPR000719">
    <property type="entry name" value="Prot_kinase_dom"/>
</dbReference>
<feature type="domain" description="Protein kinase" evidence="1">
    <location>
        <begin position="1"/>
        <end position="59"/>
    </location>
</feature>
<gene>
    <name evidence="2" type="ORF">ZOSMA_67G00680</name>
</gene>
<dbReference type="Gene3D" id="1.10.510.10">
    <property type="entry name" value="Transferase(Phosphotransferase) domain 1"/>
    <property type="match status" value="1"/>
</dbReference>
<accession>A0A0K9NS22</accession>
<dbReference type="InterPro" id="IPR052451">
    <property type="entry name" value="Ser/Thr_kinase-like"/>
</dbReference>
<dbReference type="PROSITE" id="PS50011">
    <property type="entry name" value="PROTEIN_KINASE_DOM"/>
    <property type="match status" value="1"/>
</dbReference>
<dbReference type="Proteomes" id="UP000036987">
    <property type="component" value="Unassembled WGS sequence"/>
</dbReference>
<evidence type="ECO:0000313" key="3">
    <source>
        <dbReference type="Proteomes" id="UP000036987"/>
    </source>
</evidence>
<keyword evidence="3" id="KW-1185">Reference proteome</keyword>
<dbReference type="Pfam" id="PF00069">
    <property type="entry name" value="Pkinase"/>
    <property type="match status" value="1"/>
</dbReference>
<evidence type="ECO:0000259" key="1">
    <source>
        <dbReference type="PROSITE" id="PS50011"/>
    </source>
</evidence>
<dbReference type="GO" id="GO:0005524">
    <property type="term" value="F:ATP binding"/>
    <property type="evidence" value="ECO:0007669"/>
    <property type="project" value="InterPro"/>
</dbReference>
<dbReference type="SUPFAM" id="SSF56112">
    <property type="entry name" value="Protein kinase-like (PK-like)"/>
    <property type="match status" value="1"/>
</dbReference>
<dbReference type="InterPro" id="IPR011009">
    <property type="entry name" value="Kinase-like_dom_sf"/>
</dbReference>
<evidence type="ECO:0000313" key="2">
    <source>
        <dbReference type="EMBL" id="KMZ59574.1"/>
    </source>
</evidence>
<dbReference type="PANTHER" id="PTHR48008">
    <property type="entry name" value="LEUCINE-RICH REPEAT RECEPTOR-LIKE PROTEIN KINASE IMK3-RELATED"/>
    <property type="match status" value="1"/>
</dbReference>
<dbReference type="OrthoDB" id="4062651at2759"/>
<proteinExistence type="predicted"/>
<dbReference type="STRING" id="29655.A0A0K9NS22"/>
<dbReference type="AlphaFoldDB" id="A0A0K9NS22"/>
<name>A0A0K9NS22_ZOSMR</name>
<organism evidence="2 3">
    <name type="scientific">Zostera marina</name>
    <name type="common">Eelgrass</name>
    <dbReference type="NCBI Taxonomy" id="29655"/>
    <lineage>
        <taxon>Eukaryota</taxon>
        <taxon>Viridiplantae</taxon>
        <taxon>Streptophyta</taxon>
        <taxon>Embryophyta</taxon>
        <taxon>Tracheophyta</taxon>
        <taxon>Spermatophyta</taxon>
        <taxon>Magnoliopsida</taxon>
        <taxon>Liliopsida</taxon>
        <taxon>Zosteraceae</taxon>
        <taxon>Zostera</taxon>
    </lineage>
</organism>
<sequence>MTSSNILLDDNATPKIADFGLSRLMTAAASSNVIATSGSLGYKAPELSKLKKANSKTDV</sequence>